<protein>
    <submittedName>
        <fullName evidence="1">Uncharacterized protein</fullName>
    </submittedName>
</protein>
<dbReference type="Proteomes" id="UP000013248">
    <property type="component" value="Unassembled WGS sequence"/>
</dbReference>
<comment type="caution">
    <text evidence="1">The sequence shown here is derived from an EMBL/GenBank/DDBJ whole genome shotgun (WGS) entry which is preliminary data.</text>
</comment>
<organism evidence="1 2">
    <name type="scientific">Acinetobacter modestus</name>
    <dbReference type="NCBI Taxonomy" id="1776740"/>
    <lineage>
        <taxon>Bacteria</taxon>
        <taxon>Pseudomonadati</taxon>
        <taxon>Pseudomonadota</taxon>
        <taxon>Gammaproteobacteria</taxon>
        <taxon>Moraxellales</taxon>
        <taxon>Moraxellaceae</taxon>
        <taxon>Acinetobacter</taxon>
    </lineage>
</organism>
<accession>N9LX72</accession>
<gene>
    <name evidence="1" type="ORF">F900_01907</name>
</gene>
<dbReference type="EMBL" id="APRP01000018">
    <property type="protein sequence ID" value="ENX00923.1"/>
    <property type="molecule type" value="Genomic_DNA"/>
</dbReference>
<dbReference type="HOGENOM" id="CLU_203726_0_0_6"/>
<dbReference type="Pfam" id="PF24806">
    <property type="entry name" value="DUF7706"/>
    <property type="match status" value="1"/>
</dbReference>
<proteinExistence type="predicted"/>
<dbReference type="InterPro" id="IPR056123">
    <property type="entry name" value="DUF7706"/>
</dbReference>
<sequence length="62" mass="7103">MNLKIELQNIDEVQAKALTKLFNKLSWSEVRINAASEDEAYQMTLAVSKLQDAMARKGYEQQ</sequence>
<evidence type="ECO:0000313" key="1">
    <source>
        <dbReference type="EMBL" id="ENX00923.1"/>
    </source>
</evidence>
<dbReference type="PATRIC" id="fig|1217705.3.peg.1855"/>
<dbReference type="STRING" id="1217705.F900_01907"/>
<name>N9LX72_9GAMM</name>
<evidence type="ECO:0000313" key="2">
    <source>
        <dbReference type="Proteomes" id="UP000013248"/>
    </source>
</evidence>
<reference evidence="1 2" key="1">
    <citation type="submission" date="2013-02" db="EMBL/GenBank/DDBJ databases">
        <title>The Genome Sequence of Acinetobacter sp. ANC 3862.</title>
        <authorList>
            <consortium name="The Broad Institute Genome Sequencing Platform"/>
            <consortium name="The Broad Institute Genome Sequencing Center for Infectious Disease"/>
            <person name="Cerqueira G."/>
            <person name="Feldgarden M."/>
            <person name="Courvalin P."/>
            <person name="Perichon B."/>
            <person name="Grillot-Courvalin C."/>
            <person name="Clermont D."/>
            <person name="Rocha E."/>
            <person name="Yoon E.-J."/>
            <person name="Nemec A."/>
            <person name="Walker B."/>
            <person name="Young S.K."/>
            <person name="Zeng Q."/>
            <person name="Gargeya S."/>
            <person name="Fitzgerald M."/>
            <person name="Haas B."/>
            <person name="Abouelleil A."/>
            <person name="Alvarado L."/>
            <person name="Arachchi H.M."/>
            <person name="Berlin A.M."/>
            <person name="Chapman S.B."/>
            <person name="Dewar J."/>
            <person name="Goldberg J."/>
            <person name="Griggs A."/>
            <person name="Gujja S."/>
            <person name="Hansen M."/>
            <person name="Howarth C."/>
            <person name="Imamovic A."/>
            <person name="Larimer J."/>
            <person name="McCowan C."/>
            <person name="Murphy C."/>
            <person name="Neiman D."/>
            <person name="Pearson M."/>
            <person name="Priest M."/>
            <person name="Roberts A."/>
            <person name="Saif S."/>
            <person name="Shea T."/>
            <person name="Sisk P."/>
            <person name="Sykes S."/>
            <person name="Wortman J."/>
            <person name="Nusbaum C."/>
            <person name="Birren B."/>
        </authorList>
    </citation>
    <scope>NUCLEOTIDE SEQUENCE [LARGE SCALE GENOMIC DNA]</scope>
    <source>
        <strain evidence="1 2">ANC 3862</strain>
    </source>
</reference>
<dbReference type="RefSeq" id="WP_005217015.1">
    <property type="nucleotide sequence ID" value="NZ_JBDJLF010000017.1"/>
</dbReference>
<dbReference type="AlphaFoldDB" id="N9LX72"/>